<keyword evidence="2 6" id="KW-0812">Transmembrane</keyword>
<feature type="transmembrane region" description="Helical" evidence="6">
    <location>
        <begin position="275"/>
        <end position="297"/>
    </location>
</feature>
<feature type="transmembrane region" description="Helical" evidence="6">
    <location>
        <begin position="200"/>
        <end position="218"/>
    </location>
</feature>
<dbReference type="GO" id="GO:0005794">
    <property type="term" value="C:Golgi apparatus"/>
    <property type="evidence" value="ECO:0007669"/>
    <property type="project" value="TreeGrafter"/>
</dbReference>
<reference evidence="8" key="1">
    <citation type="submission" date="2021-11" db="EMBL/GenBank/DDBJ databases">
        <authorList>
            <person name="Islam A."/>
            <person name="Islam S."/>
            <person name="Flora M.S."/>
            <person name="Rahman M."/>
            <person name="Ziaur R.M."/>
            <person name="Epstein J.H."/>
            <person name="Hassan M."/>
            <person name="Klassen M."/>
            <person name="Woodard K."/>
            <person name="Webb A."/>
            <person name="Webby R.J."/>
            <person name="El Zowalaty M.E."/>
        </authorList>
    </citation>
    <scope>NUCLEOTIDE SEQUENCE</scope>
    <source>
        <strain evidence="8">Pbs3</strain>
    </source>
</reference>
<dbReference type="InterPro" id="IPR053937">
    <property type="entry name" value="GOST_TM"/>
</dbReference>
<dbReference type="GO" id="GO:0016020">
    <property type="term" value="C:membrane"/>
    <property type="evidence" value="ECO:0007669"/>
    <property type="project" value="UniProtKB-SubCell"/>
</dbReference>
<feature type="transmembrane region" description="Helical" evidence="6">
    <location>
        <begin position="386"/>
        <end position="407"/>
    </location>
</feature>
<evidence type="ECO:0000313" key="8">
    <source>
        <dbReference type="EMBL" id="CAH0473464.1"/>
    </source>
</evidence>
<evidence type="ECO:0000256" key="5">
    <source>
        <dbReference type="ARBA" id="ARBA00023136"/>
    </source>
</evidence>
<name>A0AAU9KI65_9STRA</name>
<evidence type="ECO:0000256" key="4">
    <source>
        <dbReference type="ARBA" id="ARBA00022989"/>
    </source>
</evidence>
<feature type="transmembrane region" description="Helical" evidence="6">
    <location>
        <begin position="356"/>
        <end position="380"/>
    </location>
</feature>
<comment type="caution">
    <text evidence="8">The sequence shown here is derived from an EMBL/GenBank/DDBJ whole genome shotgun (WGS) entry which is preliminary data.</text>
</comment>
<evidence type="ECO:0000256" key="6">
    <source>
        <dbReference type="SAM" id="Phobius"/>
    </source>
</evidence>
<evidence type="ECO:0000256" key="1">
    <source>
        <dbReference type="ARBA" id="ARBA00004141"/>
    </source>
</evidence>
<dbReference type="Proteomes" id="UP001160483">
    <property type="component" value="Unassembled WGS sequence"/>
</dbReference>
<feature type="transmembrane region" description="Helical" evidence="6">
    <location>
        <begin position="162"/>
        <end position="188"/>
    </location>
</feature>
<gene>
    <name evidence="8" type="ORF">PBS003_LOCUS355</name>
</gene>
<keyword evidence="3" id="KW-0732">Signal</keyword>
<dbReference type="PANTHER" id="PTHR21229">
    <property type="entry name" value="LUNG SEVEN TRANSMEMBRANE RECEPTOR"/>
    <property type="match status" value="1"/>
</dbReference>
<evidence type="ECO:0000259" key="7">
    <source>
        <dbReference type="Pfam" id="PF06814"/>
    </source>
</evidence>
<keyword evidence="5 6" id="KW-0472">Membrane</keyword>
<feature type="transmembrane region" description="Helical" evidence="6">
    <location>
        <begin position="309"/>
        <end position="328"/>
    </location>
</feature>
<evidence type="ECO:0000313" key="9">
    <source>
        <dbReference type="Proteomes" id="UP001160483"/>
    </source>
</evidence>
<comment type="subcellular location">
    <subcellularLocation>
        <location evidence="1">Membrane</location>
        <topology evidence="1">Multi-pass membrane protein</topology>
    </subcellularLocation>
</comment>
<keyword evidence="4 6" id="KW-1133">Transmembrane helix</keyword>
<protein>
    <recommendedName>
        <fullName evidence="7">GOST seven transmembrane domain-containing protein</fullName>
    </recommendedName>
</protein>
<dbReference type="AlphaFoldDB" id="A0AAU9KI65"/>
<feature type="domain" description="GOST seven transmembrane" evidence="7">
    <location>
        <begin position="166"/>
        <end position="412"/>
    </location>
</feature>
<accession>A0AAU9KI65</accession>
<proteinExistence type="predicted"/>
<dbReference type="InterPro" id="IPR009637">
    <property type="entry name" value="GPR107/GPR108-like"/>
</dbReference>
<sequence>MFADGYGPWGHRGRSSIKIDVNLRSLKDHEVQNAITVRKLGDYFDFGVVIASYSTETALIAGFDDRTACSWNYSNKHNVEGVLQGNFYTIASDQMLQVNATFYPRDHGLQTVLVMTCWKQKNAAFGYLVSADEFVTYPMMDPLLHLDATIGFQNPYGYLPGLLYGLFPFNGVLSLMYIVLGIYFLALITRHHQRVVAVHYFLLVVLLLATSESVAWFVTYKLLNDSGVPACCPYPDSVLFSTFIKVLAGMTARIATTLVSLGYGTSRMQISWPEVFVVSGLGICYFVSVGALEVSHIANQSDGDARPPAIWEALVIVTNACFGGWIFVSLDLTRKNLVAFGHTAPSRMHESLCRVLLSYVIISFMLMAFEGAIYSGVVWFPWQYIWVVWAATRLLFFVILLVGVYLWRPMKHSLLYAQMDQLSSRKPMIPTSIIRGIELHQRVSSEVDDENSELMKCLPSST</sequence>
<evidence type="ECO:0000256" key="3">
    <source>
        <dbReference type="ARBA" id="ARBA00022729"/>
    </source>
</evidence>
<dbReference type="Pfam" id="PF06814">
    <property type="entry name" value="GOST_TM"/>
    <property type="match status" value="1"/>
</dbReference>
<evidence type="ECO:0000256" key="2">
    <source>
        <dbReference type="ARBA" id="ARBA00022692"/>
    </source>
</evidence>
<feature type="transmembrane region" description="Helical" evidence="6">
    <location>
        <begin position="238"/>
        <end position="263"/>
    </location>
</feature>
<organism evidence="8 9">
    <name type="scientific">Peronospora belbahrii</name>
    <dbReference type="NCBI Taxonomy" id="622444"/>
    <lineage>
        <taxon>Eukaryota</taxon>
        <taxon>Sar</taxon>
        <taxon>Stramenopiles</taxon>
        <taxon>Oomycota</taxon>
        <taxon>Peronosporomycetes</taxon>
        <taxon>Peronosporales</taxon>
        <taxon>Peronosporaceae</taxon>
        <taxon>Peronospora</taxon>
    </lineage>
</organism>
<dbReference type="EMBL" id="CAKKTJ010000082">
    <property type="protein sequence ID" value="CAH0473464.1"/>
    <property type="molecule type" value="Genomic_DNA"/>
</dbReference>
<dbReference type="PANTHER" id="PTHR21229:SF1">
    <property type="entry name" value="GH17801P"/>
    <property type="match status" value="1"/>
</dbReference>